<dbReference type="InterPro" id="IPR036736">
    <property type="entry name" value="ACP-like_sf"/>
</dbReference>
<dbReference type="EMBL" id="JBBEGN010000015">
    <property type="protein sequence ID" value="MEJ2870702.1"/>
    <property type="molecule type" value="Genomic_DNA"/>
</dbReference>
<dbReference type="InterPro" id="IPR036291">
    <property type="entry name" value="NAD(P)-bd_dom_sf"/>
</dbReference>
<dbReference type="InterPro" id="IPR013968">
    <property type="entry name" value="PKS_KR"/>
</dbReference>
<evidence type="ECO:0000259" key="10">
    <source>
        <dbReference type="PROSITE" id="PS52004"/>
    </source>
</evidence>
<dbReference type="CDD" id="cd08952">
    <property type="entry name" value="KR_1_SDR_x"/>
    <property type="match status" value="2"/>
</dbReference>
<dbReference type="InterPro" id="IPR016036">
    <property type="entry name" value="Malonyl_transacylase_ACP-bd"/>
</dbReference>
<evidence type="ECO:0000256" key="8">
    <source>
        <dbReference type="SAM" id="MobiDB-lite"/>
    </source>
</evidence>
<evidence type="ECO:0000256" key="2">
    <source>
        <dbReference type="ARBA" id="ARBA00022450"/>
    </source>
</evidence>
<name>A0ABU8MU43_9PSEU</name>
<feature type="domain" description="Carrier" evidence="9">
    <location>
        <begin position="1432"/>
        <end position="1507"/>
    </location>
</feature>
<dbReference type="Gene3D" id="3.40.47.10">
    <property type="match status" value="2"/>
</dbReference>
<dbReference type="SUPFAM" id="SSF52151">
    <property type="entry name" value="FabD/lysophospholipase-like"/>
    <property type="match status" value="2"/>
</dbReference>
<dbReference type="InterPro" id="IPR015083">
    <property type="entry name" value="NorB/c/GfsB-D-like_docking"/>
</dbReference>
<keyword evidence="12" id="KW-1185">Reference proteome</keyword>
<feature type="domain" description="Ketosynthase family 3 (KS3)" evidence="10">
    <location>
        <begin position="33"/>
        <end position="455"/>
    </location>
</feature>
<dbReference type="PROSITE" id="PS00606">
    <property type="entry name" value="KS3_1"/>
    <property type="match status" value="2"/>
</dbReference>
<comment type="caution">
    <text evidence="11">The sequence shown here is derived from an EMBL/GenBank/DDBJ whole genome shotgun (WGS) entry which is preliminary data.</text>
</comment>
<feature type="compositionally biased region" description="Polar residues" evidence="8">
    <location>
        <begin position="1947"/>
        <end position="1957"/>
    </location>
</feature>
<dbReference type="Pfam" id="PF16197">
    <property type="entry name" value="KAsynt_C_assoc"/>
    <property type="match status" value="2"/>
</dbReference>
<dbReference type="InterPro" id="IPR001227">
    <property type="entry name" value="Ac_transferase_dom_sf"/>
</dbReference>
<evidence type="ECO:0000259" key="9">
    <source>
        <dbReference type="PROSITE" id="PS50075"/>
    </source>
</evidence>
<dbReference type="SMART" id="SM00825">
    <property type="entry name" value="PKS_KS"/>
    <property type="match status" value="2"/>
</dbReference>
<organism evidence="11 12">
    <name type="scientific">Actinomycetospora aurantiaca</name>
    <dbReference type="NCBI Taxonomy" id="3129233"/>
    <lineage>
        <taxon>Bacteria</taxon>
        <taxon>Bacillati</taxon>
        <taxon>Actinomycetota</taxon>
        <taxon>Actinomycetes</taxon>
        <taxon>Pseudonocardiales</taxon>
        <taxon>Pseudonocardiaceae</taxon>
        <taxon>Actinomycetospora</taxon>
    </lineage>
</organism>
<dbReference type="PANTHER" id="PTHR43775:SF51">
    <property type="entry name" value="INACTIVE PHENOLPHTHIOCEROL SYNTHESIS POLYKETIDE SYNTHASE TYPE I PKS1-RELATED"/>
    <property type="match status" value="1"/>
</dbReference>
<dbReference type="Pfam" id="PF02801">
    <property type="entry name" value="Ketoacyl-synt_C"/>
    <property type="match status" value="2"/>
</dbReference>
<dbReference type="InterPro" id="IPR020806">
    <property type="entry name" value="PKS_PP-bd"/>
</dbReference>
<dbReference type="Pfam" id="PF00698">
    <property type="entry name" value="Acyl_transf_1"/>
    <property type="match status" value="2"/>
</dbReference>
<dbReference type="InterPro" id="IPR009081">
    <property type="entry name" value="PP-bd_ACP"/>
</dbReference>
<dbReference type="InterPro" id="IPR020841">
    <property type="entry name" value="PKS_Beta-ketoAc_synthase_dom"/>
</dbReference>
<dbReference type="SMART" id="SM01294">
    <property type="entry name" value="PKS_PP_betabranch"/>
    <property type="match status" value="2"/>
</dbReference>
<dbReference type="SUPFAM" id="SSF51735">
    <property type="entry name" value="NAD(P)-binding Rossmann-fold domains"/>
    <property type="match status" value="4"/>
</dbReference>
<evidence type="ECO:0000256" key="4">
    <source>
        <dbReference type="ARBA" id="ARBA00022679"/>
    </source>
</evidence>
<dbReference type="Gene3D" id="1.10.1200.10">
    <property type="entry name" value="ACP-like"/>
    <property type="match status" value="2"/>
</dbReference>
<evidence type="ECO:0000256" key="6">
    <source>
        <dbReference type="ARBA" id="ARBA00023268"/>
    </source>
</evidence>
<feature type="region of interest" description="Disordered" evidence="8">
    <location>
        <begin position="2958"/>
        <end position="2981"/>
    </location>
</feature>
<dbReference type="InterPro" id="IPR014030">
    <property type="entry name" value="Ketoacyl_synth_N"/>
</dbReference>
<dbReference type="InterPro" id="IPR032821">
    <property type="entry name" value="PKS_assoc"/>
</dbReference>
<dbReference type="Pfam" id="PF08990">
    <property type="entry name" value="Docking"/>
    <property type="match status" value="1"/>
</dbReference>
<dbReference type="SUPFAM" id="SSF55048">
    <property type="entry name" value="Probable ACP-binding domain of malonyl-CoA ACP transacylase"/>
    <property type="match status" value="2"/>
</dbReference>
<feature type="region of interest" description="Disordered" evidence="8">
    <location>
        <begin position="1946"/>
        <end position="1982"/>
    </location>
</feature>
<dbReference type="PROSITE" id="PS52004">
    <property type="entry name" value="KS3_2"/>
    <property type="match status" value="2"/>
</dbReference>
<dbReference type="InterPro" id="IPR041618">
    <property type="entry name" value="PKS_DE"/>
</dbReference>
<sequence length="3001" mass="310781">MADDAEIRDYLKRVTADLRRTRRRLEEKEAESREPIAIVGMACRFPGGVTSTADLWRLVVEGRDGIGPFPADRGWDLEALGRGGPGSSVALEGGFLDGAGEFDAGFFGISPREALAMDPQQRQLLEVSWEAVESAGLDPLALRGTDTAVFAGTNGQDYSAVLFASAGGAGDYLATGNTAAVLSGRVAYCLGLEGPAVTVDTACSASLVTLHLAAESLRRRECSLALAGGATVMATPGAFVEFSRQNGLAADGRCKAFSDDADGTGWGEGVGMLLVERLSDAEQLGHEVLAVLRGSAVNQDGASNGLTAPNGPAQQRVILRALEAAGVEPSEVDLLEAHGTGTTLGDPIEAEALLATYGDRSGEPLWLGSVKSNVGHTQAAAGVAGVIKAVEALRHATIPPTLHVARPTSHVGWTRGAVSPATEAHPWPEVGDRPRRAAVSSFGVSGTNAHVVLESAPGVSDGPLLTSDVRTAPLAQPWVLSARSAGSLRGQAERLAAWAREHSGFVTSGVAAGLVGRSRFERRAVVVGEGEALLAGLDALAAGEPAATLVSGEAGPASGPVFVFPGQGAQWVGMATALHAEEPVFADALAECCTALESHLGWNLQAALLDGSDESFDVVGVQCASWAVMVALARLWASWGVTPAVVVGHSQGEIAAAVVAGGLTVEQGARVVARRATVIREHLAGHGAMASVPLPAAELELPEGLSIAAVNGPASTVVSGDVAAVEQFIAACPVEAKRIAVDYASHSQHVDAVVDTITTELDGLSPVTGAIPLFSTVRAELLDTADMDAGYWAENLRRPVQLQQAIEALVEQGHGVFVEVSPHPVLTGAVGDTVPDALVVGTLRRDHGTRGQALLALGALHVRGITPDWDAVIGEATPVTDLPTYAFDHQHYWPQPAEPAGPVVGTSDEQLWDHLERDLDALADDLALDPADRPALATVAPALAAWRRRRAETAETDAWLHEVTWSVADRTRRPDVAGRWLVVHAPDQDPADVVAALEDHGAEVTTAADAQPGPWRGVLSLLALRDGTAPGHPAVPRALTDTLALVQALDGDAPLWVATRGAATVDTTDAPAHLAGAAVWAFGRVAAAELPERWGGLVDLPDRLDGRTAPLLALALSGHDGEDELAVRPTGLHRRRLAHADLDRRPAADPLAVVRERRGTVLVTGGTGALGARVARHLATVGVEQLLLVNRRGRDDDGLVDELARLGATARVVGCDLADRDATAALLAGIPVEHPLVGVVHTAAVLDDAVVDALQVEQLDRVLSVKVEAAVVLDELTRDADLALFLLFSSFAGVLGIPGQAGYAPGNAMLDALARRRRAAGLAGTAIAWGHWAGGGIAEGRAEEALRRRGGREMDPDRALGVLDRILARDVTTIAVADVDWTGLTAGAAGGRPRPLLADLPEVRAALPVLTEVRDDGSVGRLAAADPAERGKIAAEIVRGHVAAVLGFADASAVPVERPFRDLGFDSVTTVELRNRIAADTGERLPATLAFDFPTVAALARHLAGAVGERPTSPGPGAEDEPVAIVGLACRLPGGVRSPEDLWQLLVTGGDAISALPDDRGWRRADLPVGPDGAPPSGGFLYDVAGFDADFFGISPREALAMDPQQRLLLEASWEAIERAGIDPASLRGTATAVFAGTNYQDYPSVLAGSDTDTEGHAGTGSTGSVLSGRVAYALGLEGPALTVDTACSSSLVALHLAAASLRRGECDRALAGGVTVMSTPALFAEFDRQGGLAPDGRCKAFADAADGTGFGEGVGMVLVERLSDARAAGHRVLAVVRGSAVNQDGASNGLTAPNGPAQQRVIRAALAAGGLSTADVDAVEAHGTGTSLGDPIEAGALLGTYGQRAGEPLYVGAVKSNIGHTQAAAGVAGVIKMVLAMQHGVLPATLHVDAPSVQVEWSQGAVSLVTESRPWPEVGDRPRRAGVSSFGISGTNAHVVLEAPDVSGGTRLTSDVSGGTRSVPEVGEPDVSGGTRLTPDVSGGTRSVPWVVSARTPDAVSAQATALAAWPTESVADVAYSLVTTRSRFEWSAVVTGSSVEELREGLRSVSPVRAGSGELGIVFTGQGSQHPGMGRDLYEGFEVFRTAFDAVCVQFPEDVRGIVFGDDAGLLARTQHAQAGLFALEVALFRLVESWGVQPSVLGGHSIGEISALHCAGVLDLDDACRLVEARGRLMGELPDGGSMVAVAASEDEVRAHLTEGVNLAAVNGPQACVISGDEDAVAEVASHFERTKQLTVSHAFHSARMEPMLDEFRQVVTGLTFHEPRIPVVSNGSTQHVTDPDHWVSHVRDTVRFADTLATMAAGVVLELGPDATLSSLAEHGIPARPDVMKALGQLHAAGVDVDWRQVLPDAQPTDLPTYPWQHRRYWPEPATPAVSTDPVDARFWDAVMRGALDDLAADLHVGPDTPLRELLPALAAWRHRDPSELLAEQIAAPLAPPRGALAPGRWLVLGVGAAADPVAAAVVRAGGRATVEPVGTRTDLAARLRDRADDPVDRVVLLPDDDRPEVTAALVAAALVEAGTAAPLTVLTPPTADDPGRAGLAGLARVAILEAPDRWAGLVELPGEFDERSADVVVAAVAAMAPGGAFEGEDEVVVAGPNEVTGRRIVPLETAPGPHPWPTEGVVVVTGGTGALGAHVARRLADAGVPELLLLGRRGADAPGADALVSDLRRRGATVFLAACDVADREALAAALAGHDVRGVVHTAGMLDDGVLTALTPERFAAVAGPKVDAAEHLDELCGDAEVFVLFSSAAGILGSPGQGNYAAANARLDALARRRVAAGRPATSVAWGAWAEGGMATATGADTDRALPPARALDALERAVSSGRPVVLAADLDRPALATALNAVRVRHLLRDLPGARVTETVQAAVEDQAGRLRAAAPDERRRLALDLVRTHAAAVLAHRGADDVDPRRGFLDLGFDSLQAVELRTRLTTATGLRLPATLVFDHPTPEALAEHLVEQFGGPGRDPEPVPAPRADDGPGEDAIAAMDVDDLIRLALDDSRS</sequence>
<keyword evidence="6" id="KW-0511">Multifunctional enzyme</keyword>
<dbReference type="InterPro" id="IPR014043">
    <property type="entry name" value="Acyl_transferase_dom"/>
</dbReference>
<keyword evidence="2" id="KW-0596">Phosphopantetheine</keyword>
<feature type="domain" description="Ketosynthase family 3 (KS3)" evidence="10">
    <location>
        <begin position="1520"/>
        <end position="1940"/>
    </location>
</feature>
<dbReference type="SMART" id="SM00823">
    <property type="entry name" value="PKS_PP"/>
    <property type="match status" value="2"/>
</dbReference>
<dbReference type="InterPro" id="IPR016039">
    <property type="entry name" value="Thiolase-like"/>
</dbReference>
<dbReference type="SUPFAM" id="SSF53901">
    <property type="entry name" value="Thiolase-like"/>
    <property type="match status" value="2"/>
</dbReference>
<dbReference type="PROSITE" id="PS50075">
    <property type="entry name" value="CARRIER"/>
    <property type="match status" value="2"/>
</dbReference>
<dbReference type="Gene3D" id="3.30.70.3290">
    <property type="match status" value="2"/>
</dbReference>
<proteinExistence type="predicted"/>
<dbReference type="InterPro" id="IPR018201">
    <property type="entry name" value="Ketoacyl_synth_AS"/>
</dbReference>
<dbReference type="Pfam" id="PF00550">
    <property type="entry name" value="PP-binding"/>
    <property type="match status" value="2"/>
</dbReference>
<dbReference type="SUPFAM" id="SSF47336">
    <property type="entry name" value="ACP-like"/>
    <property type="match status" value="2"/>
</dbReference>
<dbReference type="InterPro" id="IPR057326">
    <property type="entry name" value="KR_dom"/>
</dbReference>
<evidence type="ECO:0000256" key="7">
    <source>
        <dbReference type="ARBA" id="ARBA00023315"/>
    </source>
</evidence>
<dbReference type="InterPro" id="IPR014031">
    <property type="entry name" value="Ketoacyl_synth_C"/>
</dbReference>
<dbReference type="Gene3D" id="3.40.366.10">
    <property type="entry name" value="Malonyl-Coenzyme A Acyl Carrier Protein, domain 2"/>
    <property type="match status" value="2"/>
</dbReference>
<dbReference type="Proteomes" id="UP001385809">
    <property type="component" value="Unassembled WGS sequence"/>
</dbReference>
<dbReference type="Pfam" id="PF00109">
    <property type="entry name" value="ketoacyl-synt"/>
    <property type="match status" value="2"/>
</dbReference>
<dbReference type="CDD" id="cd00833">
    <property type="entry name" value="PKS"/>
    <property type="match status" value="2"/>
</dbReference>
<dbReference type="RefSeq" id="WP_337697273.1">
    <property type="nucleotide sequence ID" value="NZ_JBBEGN010000015.1"/>
</dbReference>
<gene>
    <name evidence="11" type="ORF">WCD74_23265</name>
</gene>
<dbReference type="Gene3D" id="6.10.140.1830">
    <property type="match status" value="2"/>
</dbReference>
<dbReference type="PANTHER" id="PTHR43775">
    <property type="entry name" value="FATTY ACID SYNTHASE"/>
    <property type="match status" value="1"/>
</dbReference>
<keyword evidence="4" id="KW-0808">Transferase</keyword>
<dbReference type="SMART" id="SM00827">
    <property type="entry name" value="PKS_AT"/>
    <property type="match status" value="2"/>
</dbReference>
<accession>A0ABU8MU43</accession>
<evidence type="ECO:0000256" key="5">
    <source>
        <dbReference type="ARBA" id="ARBA00023194"/>
    </source>
</evidence>
<protein>
    <submittedName>
        <fullName evidence="11">SDR family NAD(P)-dependent oxidoreductase</fullName>
    </submittedName>
</protein>
<evidence type="ECO:0000256" key="1">
    <source>
        <dbReference type="ARBA" id="ARBA00001957"/>
    </source>
</evidence>
<feature type="domain" description="Carrier" evidence="9">
    <location>
        <begin position="2884"/>
        <end position="2959"/>
    </location>
</feature>
<dbReference type="NCBIfam" id="NF045894">
    <property type="entry name" value="PKS_plus_SDR"/>
    <property type="match status" value="1"/>
</dbReference>
<evidence type="ECO:0000313" key="11">
    <source>
        <dbReference type="EMBL" id="MEJ2870702.1"/>
    </source>
</evidence>
<dbReference type="Pfam" id="PF18369">
    <property type="entry name" value="PKS_DE"/>
    <property type="match status" value="2"/>
</dbReference>
<keyword evidence="3" id="KW-0597">Phosphoprotein</keyword>
<dbReference type="Pfam" id="PF08659">
    <property type="entry name" value="KR"/>
    <property type="match status" value="2"/>
</dbReference>
<comment type="cofactor">
    <cofactor evidence="1">
        <name>pantetheine 4'-phosphate</name>
        <dbReference type="ChEBI" id="CHEBI:47942"/>
    </cofactor>
</comment>
<reference evidence="11 12" key="1">
    <citation type="submission" date="2024-03" db="EMBL/GenBank/DDBJ databases">
        <title>Actinomycetospora sp. OC33-EN08, a novel actinomycete isolated from wild orchid (Aerides multiflora).</title>
        <authorList>
            <person name="Suriyachadkun C."/>
        </authorList>
    </citation>
    <scope>NUCLEOTIDE SEQUENCE [LARGE SCALE GENOMIC DNA]</scope>
    <source>
        <strain evidence="11 12">OC33-EN08</strain>
    </source>
</reference>
<dbReference type="InterPro" id="IPR050091">
    <property type="entry name" value="PKS_NRPS_Biosynth_Enz"/>
</dbReference>
<dbReference type="PROSITE" id="PS00012">
    <property type="entry name" value="PHOSPHOPANTETHEINE"/>
    <property type="match status" value="2"/>
</dbReference>
<keyword evidence="5" id="KW-0045">Antibiotic biosynthesis</keyword>
<dbReference type="SMART" id="SM00822">
    <property type="entry name" value="PKS_KR"/>
    <property type="match status" value="2"/>
</dbReference>
<dbReference type="InterPro" id="IPR006162">
    <property type="entry name" value="Ppantetheine_attach_site"/>
</dbReference>
<dbReference type="InterPro" id="IPR016035">
    <property type="entry name" value="Acyl_Trfase/lysoPLipase"/>
</dbReference>
<keyword evidence="7" id="KW-0012">Acyltransferase</keyword>
<evidence type="ECO:0000256" key="3">
    <source>
        <dbReference type="ARBA" id="ARBA00022553"/>
    </source>
</evidence>
<dbReference type="Gene3D" id="3.40.50.720">
    <property type="entry name" value="NAD(P)-binding Rossmann-like Domain"/>
    <property type="match status" value="2"/>
</dbReference>
<evidence type="ECO:0000313" key="12">
    <source>
        <dbReference type="Proteomes" id="UP001385809"/>
    </source>
</evidence>